<dbReference type="AlphaFoldDB" id="A0A1F7J9W1"/>
<dbReference type="GO" id="GO:0006412">
    <property type="term" value="P:translation"/>
    <property type="evidence" value="ECO:0007669"/>
    <property type="project" value="UniProtKB-KW"/>
</dbReference>
<dbReference type="FunFam" id="3.30.1360.40:FF:000001">
    <property type="entry name" value="Ribosome-recycling factor"/>
    <property type="match status" value="1"/>
</dbReference>
<evidence type="ECO:0000256" key="1">
    <source>
        <dbReference type="ARBA" id="ARBA00005912"/>
    </source>
</evidence>
<evidence type="ECO:0000313" key="4">
    <source>
        <dbReference type="EMBL" id="OGK52369.1"/>
    </source>
</evidence>
<evidence type="ECO:0000259" key="3">
    <source>
        <dbReference type="Pfam" id="PF01765"/>
    </source>
</evidence>
<dbReference type="InterPro" id="IPR002661">
    <property type="entry name" value="Ribosome_recyc_fac"/>
</dbReference>
<feature type="domain" description="Ribosome recycling factor" evidence="3">
    <location>
        <begin position="18"/>
        <end position="183"/>
    </location>
</feature>
<sequence length="185" mass="21244">MDPISTFNNQTHNVITALKEDLKSVRTGRANPSILENLVVEAYGGSTKLKLLEVATLLTEGPSMIVVSPFDPSTTNDVERAILKSPLGLSPQTQGTRILVRIPPLSQEQREKYLKLISQKVEEKKNNVRYHRDESRKKIKNRFELKQITEDDKFRQEKEIDQLTTQISDEIQTIKEKKEKEIMEV</sequence>
<dbReference type="GO" id="GO:0043023">
    <property type="term" value="F:ribosomal large subunit binding"/>
    <property type="evidence" value="ECO:0007669"/>
    <property type="project" value="TreeGrafter"/>
</dbReference>
<dbReference type="SUPFAM" id="SSF55194">
    <property type="entry name" value="Ribosome recycling factor, RRF"/>
    <property type="match status" value="1"/>
</dbReference>
<evidence type="ECO:0000256" key="2">
    <source>
        <dbReference type="ARBA" id="ARBA00022917"/>
    </source>
</evidence>
<dbReference type="PANTHER" id="PTHR20982:SF3">
    <property type="entry name" value="MITOCHONDRIAL RIBOSOME RECYCLING FACTOR PSEUDO 1"/>
    <property type="match status" value="1"/>
</dbReference>
<dbReference type="Gene3D" id="3.30.1360.40">
    <property type="match status" value="1"/>
</dbReference>
<protein>
    <recommendedName>
        <fullName evidence="3">Ribosome recycling factor domain-containing protein</fullName>
    </recommendedName>
</protein>
<dbReference type="InterPro" id="IPR023584">
    <property type="entry name" value="Ribosome_recyc_fac_dom"/>
</dbReference>
<dbReference type="Gene3D" id="1.10.132.20">
    <property type="entry name" value="Ribosome-recycling factor"/>
    <property type="match status" value="1"/>
</dbReference>
<proteinExistence type="inferred from homology"/>
<keyword evidence="2" id="KW-0648">Protein biosynthesis</keyword>
<name>A0A1F7J9W1_9BACT</name>
<organism evidence="4 5">
    <name type="scientific">Candidatus Roizmanbacteria bacterium RIFCSPLOWO2_01_FULL_41_22</name>
    <dbReference type="NCBI Taxonomy" id="1802067"/>
    <lineage>
        <taxon>Bacteria</taxon>
        <taxon>Candidatus Roizmaniibacteriota</taxon>
    </lineage>
</organism>
<dbReference type="Pfam" id="PF01765">
    <property type="entry name" value="RRF"/>
    <property type="match status" value="1"/>
</dbReference>
<reference evidence="4 5" key="1">
    <citation type="journal article" date="2016" name="Nat. Commun.">
        <title>Thousands of microbial genomes shed light on interconnected biogeochemical processes in an aquifer system.</title>
        <authorList>
            <person name="Anantharaman K."/>
            <person name="Brown C.T."/>
            <person name="Hug L.A."/>
            <person name="Sharon I."/>
            <person name="Castelle C.J."/>
            <person name="Probst A.J."/>
            <person name="Thomas B.C."/>
            <person name="Singh A."/>
            <person name="Wilkins M.J."/>
            <person name="Karaoz U."/>
            <person name="Brodie E.L."/>
            <person name="Williams K.H."/>
            <person name="Hubbard S.S."/>
            <person name="Banfield J.F."/>
        </authorList>
    </citation>
    <scope>NUCLEOTIDE SEQUENCE [LARGE SCALE GENOMIC DNA]</scope>
</reference>
<dbReference type="PANTHER" id="PTHR20982">
    <property type="entry name" value="RIBOSOME RECYCLING FACTOR"/>
    <property type="match status" value="1"/>
</dbReference>
<gene>
    <name evidence="4" type="ORF">A2966_01730</name>
</gene>
<comment type="caution">
    <text evidence="4">The sequence shown here is derived from an EMBL/GenBank/DDBJ whole genome shotgun (WGS) entry which is preliminary data.</text>
</comment>
<evidence type="ECO:0000313" key="5">
    <source>
        <dbReference type="Proteomes" id="UP000176480"/>
    </source>
</evidence>
<accession>A0A1F7J9W1</accession>
<dbReference type="Proteomes" id="UP000176480">
    <property type="component" value="Unassembled WGS sequence"/>
</dbReference>
<comment type="similarity">
    <text evidence="1">Belongs to the RRF family.</text>
</comment>
<dbReference type="EMBL" id="MGAR01000010">
    <property type="protein sequence ID" value="OGK52369.1"/>
    <property type="molecule type" value="Genomic_DNA"/>
</dbReference>
<dbReference type="InterPro" id="IPR036191">
    <property type="entry name" value="RRF_sf"/>
</dbReference>
<dbReference type="STRING" id="1802067.A2966_01730"/>